<feature type="compositionally biased region" description="Polar residues" evidence="1">
    <location>
        <begin position="639"/>
        <end position="650"/>
    </location>
</feature>
<sequence length="650" mass="72354">MSNPGPTPVSDPTPSFWRTELDELDSHRSTPELPSECDIIIIGAGFAGAALAYYIYEDNPSPPSVVILEARQACSGATARNGGHLKPDTYLTLAKNVKKFGARASVDVANFEASQVYAMKELVEKEKIDCEFTLTRACDATLDVGLAEEIENAHVELQKAGVANLKDVQYTGRADAERVSGVKGALNCFTFTAGHIWPYKMVMHLLRGVVAKGANLQTHTPVTSIAETASVDGRWQVTTARGSIRAKKILYATNAYTARLAPQFQNKIVPVRGICSRIVVPEGRKAPFLPNTYSIRHGPGLYDYLIPRNDGSIIVGGAKSHFWHDRKQWYGVYDDSKMIEPARNYFDGLMQRTFIGWEDSGAYTDKVWTGIMAYSSDYMPYVGDVPEKPGQMVVAGFSGHGTCISYENFFEAIESRLGPKLKTHFVNSRLLGYAWIEASEKEYTYLSLSGKYVPFFSILGSIFYRTLGKAGIAEPRELATDADLEFLLTAFRGLKAQEGLVECFDKLRKAGFTVWALTAGDTKRQELEAHRKRQQERELLAEEKDITTDNGNDEASRIQQKATFRDEDELATFEVQHQQEVEEDAEEPEERRITGTPELDVGSSSSSIVPYSSAENEYTLTKRLDMEEQTGGRLPKSYFKQSTRNSHGIF</sequence>
<feature type="compositionally biased region" description="Low complexity" evidence="1">
    <location>
        <begin position="603"/>
        <end position="613"/>
    </location>
</feature>
<gene>
    <name evidence="3" type="ORF">BLS_007635</name>
</gene>
<accession>A0A8H3U8K5</accession>
<protein>
    <recommendedName>
        <fullName evidence="2">FAD dependent oxidoreductase domain-containing protein</fullName>
    </recommendedName>
</protein>
<dbReference type="Pfam" id="PF01266">
    <property type="entry name" value="DAO"/>
    <property type="match status" value="1"/>
</dbReference>
<dbReference type="EMBL" id="WNWQ01000609">
    <property type="protein sequence ID" value="KAE9965444.1"/>
    <property type="molecule type" value="Genomic_DNA"/>
</dbReference>
<proteinExistence type="predicted"/>
<dbReference type="SUPFAM" id="SSF56784">
    <property type="entry name" value="HAD-like"/>
    <property type="match status" value="1"/>
</dbReference>
<dbReference type="InterPro" id="IPR036188">
    <property type="entry name" value="FAD/NAD-bd_sf"/>
</dbReference>
<evidence type="ECO:0000259" key="2">
    <source>
        <dbReference type="Pfam" id="PF01266"/>
    </source>
</evidence>
<evidence type="ECO:0000313" key="4">
    <source>
        <dbReference type="Proteomes" id="UP000433883"/>
    </source>
</evidence>
<feature type="region of interest" description="Disordered" evidence="1">
    <location>
        <begin position="576"/>
        <end position="650"/>
    </location>
</feature>
<dbReference type="GO" id="GO:0005737">
    <property type="term" value="C:cytoplasm"/>
    <property type="evidence" value="ECO:0007669"/>
    <property type="project" value="TreeGrafter"/>
</dbReference>
<dbReference type="Gene3D" id="3.30.9.10">
    <property type="entry name" value="D-Amino Acid Oxidase, subunit A, domain 2"/>
    <property type="match status" value="1"/>
</dbReference>
<comment type="caution">
    <text evidence="3">The sequence shown here is derived from an EMBL/GenBank/DDBJ whole genome shotgun (WGS) entry which is preliminary data.</text>
</comment>
<name>A0A8H3U8K5_VENIN</name>
<evidence type="ECO:0000313" key="3">
    <source>
        <dbReference type="EMBL" id="KAE9965444.1"/>
    </source>
</evidence>
<dbReference type="AlphaFoldDB" id="A0A8H3U8K5"/>
<dbReference type="InterPro" id="IPR006076">
    <property type="entry name" value="FAD-dep_OxRdtase"/>
</dbReference>
<dbReference type="Proteomes" id="UP000433883">
    <property type="component" value="Unassembled WGS sequence"/>
</dbReference>
<dbReference type="Gene3D" id="3.50.50.60">
    <property type="entry name" value="FAD/NAD(P)-binding domain"/>
    <property type="match status" value="1"/>
</dbReference>
<organism evidence="3 4">
    <name type="scientific">Venturia inaequalis</name>
    <name type="common">Apple scab fungus</name>
    <dbReference type="NCBI Taxonomy" id="5025"/>
    <lineage>
        <taxon>Eukaryota</taxon>
        <taxon>Fungi</taxon>
        <taxon>Dikarya</taxon>
        <taxon>Ascomycota</taxon>
        <taxon>Pezizomycotina</taxon>
        <taxon>Dothideomycetes</taxon>
        <taxon>Pleosporomycetidae</taxon>
        <taxon>Venturiales</taxon>
        <taxon>Venturiaceae</taxon>
        <taxon>Venturia</taxon>
    </lineage>
</organism>
<dbReference type="PANTHER" id="PTHR13847">
    <property type="entry name" value="SARCOSINE DEHYDROGENASE-RELATED"/>
    <property type="match status" value="1"/>
</dbReference>
<dbReference type="PANTHER" id="PTHR13847:SF279">
    <property type="entry name" value="FAD DEPENDENT OXIDOREDUCTASE DOMAIN-CONTAINING PROTEIN-RELATED"/>
    <property type="match status" value="1"/>
</dbReference>
<feature type="domain" description="FAD dependent oxidoreductase" evidence="2">
    <location>
        <begin position="38"/>
        <end position="403"/>
    </location>
</feature>
<evidence type="ECO:0000256" key="1">
    <source>
        <dbReference type="SAM" id="MobiDB-lite"/>
    </source>
</evidence>
<reference evidence="3 4" key="1">
    <citation type="submission" date="2019-11" db="EMBL/GenBank/DDBJ databases">
        <title>Venturia inaequalis Genome Resource.</title>
        <authorList>
            <person name="Lichtner F.J."/>
        </authorList>
    </citation>
    <scope>NUCLEOTIDE SEQUENCE [LARGE SCALE GENOMIC DNA]</scope>
    <source>
        <strain evidence="3">Bline_iso_100314</strain>
    </source>
</reference>
<dbReference type="InterPro" id="IPR036412">
    <property type="entry name" value="HAD-like_sf"/>
</dbReference>
<dbReference type="SUPFAM" id="SSF51905">
    <property type="entry name" value="FAD/NAD(P)-binding domain"/>
    <property type="match status" value="1"/>
</dbReference>